<dbReference type="AlphaFoldDB" id="A0AAD6G9C9"/>
<name>A0AAD6G9C9_9EURO</name>
<keyword evidence="1" id="KW-0175">Coiled coil</keyword>
<evidence type="ECO:0000313" key="2">
    <source>
        <dbReference type="EMBL" id="KAJ5465266.1"/>
    </source>
</evidence>
<comment type="caution">
    <text evidence="2">The sequence shown here is derived from an EMBL/GenBank/DDBJ whole genome shotgun (WGS) entry which is preliminary data.</text>
</comment>
<protein>
    <submittedName>
        <fullName evidence="2">Uncharacterized protein</fullName>
    </submittedName>
</protein>
<reference evidence="2" key="2">
    <citation type="journal article" date="2023" name="IMA Fungus">
        <title>Comparative genomic study of the Penicillium genus elucidates a diverse pangenome and 15 lateral gene transfer events.</title>
        <authorList>
            <person name="Petersen C."/>
            <person name="Sorensen T."/>
            <person name="Nielsen M.R."/>
            <person name="Sondergaard T.E."/>
            <person name="Sorensen J.L."/>
            <person name="Fitzpatrick D.A."/>
            <person name="Frisvad J.C."/>
            <person name="Nielsen K.L."/>
        </authorList>
    </citation>
    <scope>NUCLEOTIDE SEQUENCE</scope>
    <source>
        <strain evidence="2">IBT 16125</strain>
    </source>
</reference>
<dbReference type="RefSeq" id="XP_056772113.1">
    <property type="nucleotide sequence ID" value="XM_056904346.1"/>
</dbReference>
<keyword evidence="3" id="KW-1185">Reference proteome</keyword>
<reference evidence="2" key="1">
    <citation type="submission" date="2022-12" db="EMBL/GenBank/DDBJ databases">
        <authorList>
            <person name="Petersen C."/>
        </authorList>
    </citation>
    <scope>NUCLEOTIDE SEQUENCE</scope>
    <source>
        <strain evidence="2">IBT 16125</strain>
    </source>
</reference>
<gene>
    <name evidence="2" type="ORF">N7458_000952</name>
</gene>
<dbReference type="Proteomes" id="UP001213681">
    <property type="component" value="Unassembled WGS sequence"/>
</dbReference>
<dbReference type="GeneID" id="81594589"/>
<feature type="coiled-coil region" evidence="1">
    <location>
        <begin position="26"/>
        <end position="53"/>
    </location>
</feature>
<organism evidence="2 3">
    <name type="scientific">Penicillium daleae</name>
    <dbReference type="NCBI Taxonomy" id="63821"/>
    <lineage>
        <taxon>Eukaryota</taxon>
        <taxon>Fungi</taxon>
        <taxon>Dikarya</taxon>
        <taxon>Ascomycota</taxon>
        <taxon>Pezizomycotina</taxon>
        <taxon>Eurotiomycetes</taxon>
        <taxon>Eurotiomycetidae</taxon>
        <taxon>Eurotiales</taxon>
        <taxon>Aspergillaceae</taxon>
        <taxon>Penicillium</taxon>
    </lineage>
</organism>
<accession>A0AAD6G9C9</accession>
<sequence>MIERRLKSHVDNVVDSAMSECRDQIYDECKANEAELREQIDDGNSEIQNTTNEYQAQRYMDGIEDHGIEVGLCAEEKIAKLECWFNGPVRSPIDSKSGPSHDLDANARRRLGLLLSFTG</sequence>
<evidence type="ECO:0000256" key="1">
    <source>
        <dbReference type="SAM" id="Coils"/>
    </source>
</evidence>
<evidence type="ECO:0000313" key="3">
    <source>
        <dbReference type="Proteomes" id="UP001213681"/>
    </source>
</evidence>
<proteinExistence type="predicted"/>
<dbReference type="EMBL" id="JAPVEA010000001">
    <property type="protein sequence ID" value="KAJ5465266.1"/>
    <property type="molecule type" value="Genomic_DNA"/>
</dbReference>